<feature type="domain" description="DUF1279" evidence="2">
    <location>
        <begin position="88"/>
        <end position="178"/>
    </location>
</feature>
<dbReference type="PANTHER" id="PTHR21377:SF0">
    <property type="entry name" value="PROTEIN FAM210B, MITOCHONDRIAL"/>
    <property type="match status" value="1"/>
</dbReference>
<keyword evidence="1" id="KW-0472">Membrane</keyword>
<dbReference type="InterPro" id="IPR045866">
    <property type="entry name" value="FAM210A/B-like"/>
</dbReference>
<gene>
    <name evidence="3" type="ORF">QSP1433_LOCUS16670</name>
</gene>
<name>A0A7S2SPP7_9STRA</name>
<organism evidence="3">
    <name type="scientific">Mucochytrium quahogii</name>
    <dbReference type="NCBI Taxonomy" id="96639"/>
    <lineage>
        <taxon>Eukaryota</taxon>
        <taxon>Sar</taxon>
        <taxon>Stramenopiles</taxon>
        <taxon>Bigyra</taxon>
        <taxon>Labyrinthulomycetes</taxon>
        <taxon>Thraustochytrida</taxon>
        <taxon>Thraustochytriidae</taxon>
        <taxon>Mucochytrium</taxon>
    </lineage>
</organism>
<evidence type="ECO:0000259" key="2">
    <source>
        <dbReference type="Pfam" id="PF06916"/>
    </source>
</evidence>
<keyword evidence="1" id="KW-1133">Transmembrane helix</keyword>
<accession>A0A7S2SPP7</accession>
<sequence length="217" mass="24781">MLGYAFAQAFTRVPQNPLTKRFVSSFVRKNGVGNNNVYTHRALGTVNKLTAPSYISTVKQHPCARRYVLNQFRFKSSAVRLKHQVKNKYKELVKMYGTVVIVFHSLVWVGVLGGIFVCLHHEEFDLHFIMEYLPANVAERKDELIHAANSSYGKFVLAYLLAAVTGPPRLALTIVLTPWLSRSLKALDIPLVNRLLLRNTFIERLLMDPMSFFKKTK</sequence>
<dbReference type="InterPro" id="IPR009688">
    <property type="entry name" value="FAM210A/B-like_dom"/>
</dbReference>
<evidence type="ECO:0000313" key="3">
    <source>
        <dbReference type="EMBL" id="CAD9706270.1"/>
    </source>
</evidence>
<dbReference type="PANTHER" id="PTHR21377">
    <property type="entry name" value="PROTEIN FAM210B, MITOCHONDRIAL"/>
    <property type="match status" value="1"/>
</dbReference>
<dbReference type="Pfam" id="PF06916">
    <property type="entry name" value="FAM210A-B_dom"/>
    <property type="match status" value="1"/>
</dbReference>
<dbReference type="GO" id="GO:0005739">
    <property type="term" value="C:mitochondrion"/>
    <property type="evidence" value="ECO:0007669"/>
    <property type="project" value="TreeGrafter"/>
</dbReference>
<proteinExistence type="predicted"/>
<protein>
    <recommendedName>
        <fullName evidence="2">DUF1279 domain-containing protein</fullName>
    </recommendedName>
</protein>
<feature type="transmembrane region" description="Helical" evidence="1">
    <location>
        <begin position="96"/>
        <end position="117"/>
    </location>
</feature>
<evidence type="ECO:0000256" key="1">
    <source>
        <dbReference type="SAM" id="Phobius"/>
    </source>
</evidence>
<reference evidence="3" key="1">
    <citation type="submission" date="2021-01" db="EMBL/GenBank/DDBJ databases">
        <authorList>
            <person name="Corre E."/>
            <person name="Pelletier E."/>
            <person name="Niang G."/>
            <person name="Scheremetjew M."/>
            <person name="Finn R."/>
            <person name="Kale V."/>
            <person name="Holt S."/>
            <person name="Cochrane G."/>
            <person name="Meng A."/>
            <person name="Brown T."/>
            <person name="Cohen L."/>
        </authorList>
    </citation>
    <scope>NUCLEOTIDE SEQUENCE</scope>
    <source>
        <strain evidence="3">NY070348D</strain>
    </source>
</reference>
<dbReference type="EMBL" id="HBHK01026510">
    <property type="protein sequence ID" value="CAD9706270.1"/>
    <property type="molecule type" value="Transcribed_RNA"/>
</dbReference>
<feature type="transmembrane region" description="Helical" evidence="1">
    <location>
        <begin position="156"/>
        <end position="180"/>
    </location>
</feature>
<dbReference type="AlphaFoldDB" id="A0A7S2SPP7"/>
<keyword evidence="1" id="KW-0812">Transmembrane</keyword>